<name>A0A2T5IBZ1_9PROT</name>
<evidence type="ECO:0000313" key="2">
    <source>
        <dbReference type="Proteomes" id="UP000244152"/>
    </source>
</evidence>
<evidence type="ECO:0000313" key="1">
    <source>
        <dbReference type="EMBL" id="PTQ81345.1"/>
    </source>
</evidence>
<dbReference type="Proteomes" id="UP000244152">
    <property type="component" value="Unassembled WGS sequence"/>
</dbReference>
<accession>A0A2T5IBZ1</accession>
<sequence>MKEQRLPELIHSIWSNKLLRQIYRNLPLPWYFKHRLKDIYLGRPGAWKVFIKNVSRFDRNPDALPSVAASTYQYDPAQRWILVVDSSVLSTDEDNGAHPMLTLLHLLREMGFHMTFVPDSTELLREEALEKQGIHLLRGLDAVPLHLRTEGGKYHHVLLHGPVTAFRHLPYVRAYAPYSRVIYWMVNAQAAVRPADPSFPDDSIELHRLELFNTTCADLVLVAGDKEKNNLFAVQPETKIALVPGFPTLHSDDRIRKQWANIFSAPDTPLLDWSLENNEAKFPVFPRDGEHNSTPSGSAI</sequence>
<protein>
    <submittedName>
        <fullName evidence="1">Uncharacterized protein</fullName>
    </submittedName>
</protein>
<comment type="caution">
    <text evidence="1">The sequence shown here is derived from an EMBL/GenBank/DDBJ whole genome shotgun (WGS) entry which is preliminary data.</text>
</comment>
<organism evidence="1 2">
    <name type="scientific">Nitrosospira multiformis</name>
    <dbReference type="NCBI Taxonomy" id="1231"/>
    <lineage>
        <taxon>Bacteria</taxon>
        <taxon>Pseudomonadati</taxon>
        <taxon>Pseudomonadota</taxon>
        <taxon>Betaproteobacteria</taxon>
        <taxon>Nitrosomonadales</taxon>
        <taxon>Nitrosomonadaceae</taxon>
        <taxon>Nitrosospira</taxon>
    </lineage>
</organism>
<proteinExistence type="predicted"/>
<gene>
    <name evidence="1" type="ORF">C8R21_11078</name>
</gene>
<reference evidence="1 2" key="1">
    <citation type="submission" date="2018-04" db="EMBL/GenBank/DDBJ databases">
        <title>Active sludge and wastewater microbial communities from Klosterneuburg, Austria.</title>
        <authorList>
            <person name="Wagner M."/>
        </authorList>
    </citation>
    <scope>NUCLEOTIDE SEQUENCE [LARGE SCALE GENOMIC DNA]</scope>
    <source>
        <strain evidence="1 2">Nl12</strain>
    </source>
</reference>
<dbReference type="AlphaFoldDB" id="A0A2T5IBZ1"/>
<dbReference type="EMBL" id="QAOK01000010">
    <property type="protein sequence ID" value="PTQ81345.1"/>
    <property type="molecule type" value="Genomic_DNA"/>
</dbReference>